<keyword evidence="6" id="KW-1185">Reference proteome</keyword>
<dbReference type="PANTHER" id="PTHR12128">
    <property type="entry name" value="DIHYDRODIPICOLINATE SYNTHASE"/>
    <property type="match status" value="1"/>
</dbReference>
<dbReference type="PIRSF" id="PIRSF001365">
    <property type="entry name" value="DHDPS"/>
    <property type="match status" value="1"/>
</dbReference>
<feature type="active site" description="Proton donor/acceptor" evidence="3">
    <location>
        <position position="137"/>
    </location>
</feature>
<feature type="active site" description="Schiff-base intermediate with substrate" evidence="3">
    <location>
        <position position="167"/>
    </location>
</feature>
<dbReference type="HOGENOM" id="CLU_049343_5_1_5"/>
<dbReference type="SMART" id="SM01130">
    <property type="entry name" value="DHDPS"/>
    <property type="match status" value="1"/>
</dbReference>
<accession>Q16C65</accession>
<dbReference type="KEGG" id="rde:RD1_0744"/>
<dbReference type="InterPro" id="IPR013785">
    <property type="entry name" value="Aldolase_TIM"/>
</dbReference>
<dbReference type="PRINTS" id="PR00146">
    <property type="entry name" value="DHPICSNTHASE"/>
</dbReference>
<dbReference type="PANTHER" id="PTHR12128:SF67">
    <property type="entry name" value="BLR3884 PROTEIN"/>
    <property type="match status" value="1"/>
</dbReference>
<dbReference type="Gene3D" id="3.20.20.70">
    <property type="entry name" value="Aldolase class I"/>
    <property type="match status" value="1"/>
</dbReference>
<dbReference type="EMBL" id="CP000362">
    <property type="protein sequence ID" value="ABG30428.1"/>
    <property type="molecule type" value="Genomic_DNA"/>
</dbReference>
<feature type="binding site" evidence="4">
    <location>
        <position position="46"/>
    </location>
    <ligand>
        <name>pyruvate</name>
        <dbReference type="ChEBI" id="CHEBI:15361"/>
    </ligand>
</feature>
<keyword evidence="5" id="KW-0032">Aminotransferase</keyword>
<keyword evidence="5" id="KW-0808">Transferase</keyword>
<keyword evidence="1 2" id="KW-0456">Lyase</keyword>
<evidence type="ECO:0000313" key="6">
    <source>
        <dbReference type="Proteomes" id="UP000007029"/>
    </source>
</evidence>
<protein>
    <submittedName>
        <fullName evidence="5">Dihydrodipicolinate synthase, putative</fullName>
        <ecNumber evidence="5">2.6.1.1</ecNumber>
    </submittedName>
</protein>
<evidence type="ECO:0000256" key="3">
    <source>
        <dbReference type="PIRSR" id="PIRSR001365-1"/>
    </source>
</evidence>
<proteinExistence type="inferred from homology"/>
<dbReference type="EC" id="2.6.1.1" evidence="5"/>
<dbReference type="Pfam" id="PF00701">
    <property type="entry name" value="DHDPS"/>
    <property type="match status" value="1"/>
</dbReference>
<organism evidence="5 6">
    <name type="scientific">Roseobacter denitrificans (strain ATCC 33942 / OCh 114)</name>
    <name type="common">Erythrobacter sp. (strain OCh 114)</name>
    <name type="synonym">Roseobacter denitrificans</name>
    <dbReference type="NCBI Taxonomy" id="375451"/>
    <lineage>
        <taxon>Bacteria</taxon>
        <taxon>Pseudomonadati</taxon>
        <taxon>Pseudomonadota</taxon>
        <taxon>Alphaproteobacteria</taxon>
        <taxon>Rhodobacterales</taxon>
        <taxon>Roseobacteraceae</taxon>
        <taxon>Roseobacter</taxon>
    </lineage>
</organism>
<evidence type="ECO:0000256" key="4">
    <source>
        <dbReference type="PIRSR" id="PIRSR001365-2"/>
    </source>
</evidence>
<dbReference type="InterPro" id="IPR002220">
    <property type="entry name" value="DapA-like"/>
</dbReference>
<dbReference type="GO" id="GO:0008840">
    <property type="term" value="F:4-hydroxy-tetrahydrodipicolinate synthase activity"/>
    <property type="evidence" value="ECO:0007669"/>
    <property type="project" value="TreeGrafter"/>
</dbReference>
<dbReference type="GO" id="GO:0004069">
    <property type="term" value="F:L-aspartate:2-oxoglutarate aminotransferase activity"/>
    <property type="evidence" value="ECO:0007669"/>
    <property type="project" value="UniProtKB-EC"/>
</dbReference>
<dbReference type="CDD" id="cd00408">
    <property type="entry name" value="DHDPS-like"/>
    <property type="match status" value="1"/>
</dbReference>
<gene>
    <name evidence="5" type="primary">dapA</name>
    <name evidence="5" type="ordered locus">RD1_0744</name>
</gene>
<feature type="binding site" evidence="4">
    <location>
        <position position="207"/>
    </location>
    <ligand>
        <name>pyruvate</name>
        <dbReference type="ChEBI" id="CHEBI:15361"/>
    </ligand>
</feature>
<sequence length="289" mass="30185">MADIGISVALLTPFTAAGPIDTALMARHAADVMAAGARGVTLFGTTGEGASIALSERPAVFGAMTNAGIPAEQIFAGICATSTGDALAQIDQAAAYGINTFLLLPPFYFPAPGDAGLREWHAHVFAQADPRAKFILYHIPQLTHVPLSFDLVIGLRTAHPDRVIAIKDSSGDWDNTERLLKHGNVPVLVGDERLLHRAVALGAAGSICGMSNLYPARLNTLFATGQEDAALSREVNAVVAGPVVPALKTLMAAHSGNAAWGNLRAPLSPLPDPDRATLLSRCKTAQTDE</sequence>
<reference evidence="5 6" key="1">
    <citation type="journal article" date="2007" name="J. Bacteriol.">
        <title>The complete genome sequence of Roseobacter denitrificans reveals a mixotrophic rather than photosynthetic metabolism.</title>
        <authorList>
            <person name="Swingley W.D."/>
            <person name="Sadekar S."/>
            <person name="Mastrian S.D."/>
            <person name="Matthies H.J."/>
            <person name="Hao J."/>
            <person name="Ramos H."/>
            <person name="Acharya C.R."/>
            <person name="Conrad A.L."/>
            <person name="Taylor H.L."/>
            <person name="Dejesa L.C."/>
            <person name="Shah M.K."/>
            <person name="O'huallachain M.E."/>
            <person name="Lince M.T."/>
            <person name="Blankenship R.E."/>
            <person name="Beatty J.T."/>
            <person name="Touchman J.W."/>
        </authorList>
    </citation>
    <scope>NUCLEOTIDE SEQUENCE [LARGE SCALE GENOMIC DNA]</scope>
    <source>
        <strain evidence="6">ATCC 33942 / OCh 114</strain>
    </source>
</reference>
<comment type="similarity">
    <text evidence="2">Belongs to the DapA family.</text>
</comment>
<evidence type="ECO:0000256" key="2">
    <source>
        <dbReference type="PIRNR" id="PIRNR001365"/>
    </source>
</evidence>
<evidence type="ECO:0000256" key="1">
    <source>
        <dbReference type="ARBA" id="ARBA00023239"/>
    </source>
</evidence>
<dbReference type="Proteomes" id="UP000007029">
    <property type="component" value="Chromosome"/>
</dbReference>
<evidence type="ECO:0000313" key="5">
    <source>
        <dbReference type="EMBL" id="ABG30428.1"/>
    </source>
</evidence>
<dbReference type="AlphaFoldDB" id="Q16C65"/>
<dbReference type="OrthoDB" id="9782828at2"/>
<dbReference type="eggNOG" id="COG0329">
    <property type="taxonomic scope" value="Bacteria"/>
</dbReference>
<dbReference type="RefSeq" id="WP_011567050.1">
    <property type="nucleotide sequence ID" value="NC_008209.1"/>
</dbReference>
<dbReference type="STRING" id="375451.RD1_0744"/>
<name>Q16C65_ROSDO</name>
<dbReference type="SUPFAM" id="SSF51569">
    <property type="entry name" value="Aldolase"/>
    <property type="match status" value="1"/>
</dbReference>